<evidence type="ECO:0000313" key="5">
    <source>
        <dbReference type="Proteomes" id="UP000242432"/>
    </source>
</evidence>
<proteinExistence type="predicted"/>
<dbReference type="SUPFAM" id="SSF53098">
    <property type="entry name" value="Ribonuclease H-like"/>
    <property type="match status" value="1"/>
</dbReference>
<evidence type="ECO:0000256" key="1">
    <source>
        <dbReference type="ARBA" id="ARBA00022722"/>
    </source>
</evidence>
<keyword evidence="2" id="KW-0378">Hydrolase</keyword>
<dbReference type="Pfam" id="PF00929">
    <property type="entry name" value="RNase_T"/>
    <property type="match status" value="1"/>
</dbReference>
<dbReference type="GO" id="GO:0003676">
    <property type="term" value="F:nucleic acid binding"/>
    <property type="evidence" value="ECO:0007669"/>
    <property type="project" value="InterPro"/>
</dbReference>
<dbReference type="Proteomes" id="UP000242432">
    <property type="component" value="Unassembled WGS sequence"/>
</dbReference>
<dbReference type="RefSeq" id="WP_078928557.1">
    <property type="nucleotide sequence ID" value="NZ_FUXX01000013.1"/>
</dbReference>
<evidence type="ECO:0000259" key="3">
    <source>
        <dbReference type="SMART" id="SM00479"/>
    </source>
</evidence>
<feature type="domain" description="Exonuclease" evidence="3">
    <location>
        <begin position="54"/>
        <end position="219"/>
    </location>
</feature>
<dbReference type="GO" id="GO:0045004">
    <property type="term" value="P:DNA replication proofreading"/>
    <property type="evidence" value="ECO:0007669"/>
    <property type="project" value="TreeGrafter"/>
</dbReference>
<dbReference type="Gene3D" id="3.30.420.10">
    <property type="entry name" value="Ribonuclease H-like superfamily/Ribonuclease H"/>
    <property type="match status" value="1"/>
</dbReference>
<dbReference type="GO" id="GO:0008408">
    <property type="term" value="F:3'-5' exonuclease activity"/>
    <property type="evidence" value="ECO:0007669"/>
    <property type="project" value="TreeGrafter"/>
</dbReference>
<evidence type="ECO:0000256" key="2">
    <source>
        <dbReference type="ARBA" id="ARBA00022839"/>
    </source>
</evidence>
<dbReference type="STRING" id="83771.SAMN02910357_01795"/>
<dbReference type="InterPro" id="IPR036397">
    <property type="entry name" value="RNaseH_sf"/>
</dbReference>
<gene>
    <name evidence="4" type="ORF">SAMN02745213_01041</name>
</gene>
<dbReference type="EMBL" id="FUXX01000013">
    <property type="protein sequence ID" value="SKA61159.1"/>
    <property type="molecule type" value="Genomic_DNA"/>
</dbReference>
<dbReference type="NCBIfam" id="NF006615">
    <property type="entry name" value="PRK09182.1"/>
    <property type="match status" value="1"/>
</dbReference>
<dbReference type="GO" id="GO:0005829">
    <property type="term" value="C:cytosol"/>
    <property type="evidence" value="ECO:0007669"/>
    <property type="project" value="TreeGrafter"/>
</dbReference>
<dbReference type="CDD" id="cd06127">
    <property type="entry name" value="DEDDh"/>
    <property type="match status" value="1"/>
</dbReference>
<sequence>MQDTNSFPLNMIERITAHPENYRLLEKIPLTISGVDTHFPIVLNDPLPNEKVYSVVFLDTETTGMDPMKNKIIELGMVKATFSLDRKLLLTVDRYYDEFEDPNEPIPPEITELTHITDEMVAGHHFDDEMVARFLTGRPLVVAHNAAFDRPFFEKRFKSLSTLSWACSLKEIPWKKLGYSSAKLEFINLVLGYFYDAHRAYVDCLALLWIMYKVPVAFSELIGSALSCSYRVVIRGNTFKFKDNLKERGFRFDGGNAKTWSRYYQDEDEASKVKQIIEDTYKDGYVDFDIKIIEYKAKTRYKFENN</sequence>
<keyword evidence="2" id="KW-0269">Exonuclease</keyword>
<protein>
    <submittedName>
        <fullName evidence="4">DNA polymerase-3 subunit epsilon</fullName>
    </submittedName>
</protein>
<keyword evidence="5" id="KW-1185">Reference proteome</keyword>
<dbReference type="PANTHER" id="PTHR30231:SF37">
    <property type="entry name" value="EXODEOXYRIBONUCLEASE 10"/>
    <property type="match status" value="1"/>
</dbReference>
<dbReference type="AlphaFoldDB" id="A0A1T4V881"/>
<dbReference type="SMART" id="SM00479">
    <property type="entry name" value="EXOIII"/>
    <property type="match status" value="1"/>
</dbReference>
<dbReference type="InterPro" id="IPR013520">
    <property type="entry name" value="Ribonucl_H"/>
</dbReference>
<name>A0A1T4V881_9GAMM</name>
<keyword evidence="1" id="KW-0540">Nuclease</keyword>
<accession>A0A1T4V881</accession>
<organism evidence="4 5">
    <name type="scientific">Succinivibrio dextrinosolvens DSM 3072</name>
    <dbReference type="NCBI Taxonomy" id="1123324"/>
    <lineage>
        <taxon>Bacteria</taxon>
        <taxon>Pseudomonadati</taxon>
        <taxon>Pseudomonadota</taxon>
        <taxon>Gammaproteobacteria</taxon>
        <taxon>Aeromonadales</taxon>
        <taxon>Succinivibrionaceae</taxon>
        <taxon>Succinivibrio</taxon>
    </lineage>
</organism>
<evidence type="ECO:0000313" key="4">
    <source>
        <dbReference type="EMBL" id="SKA61159.1"/>
    </source>
</evidence>
<dbReference type="InterPro" id="IPR012337">
    <property type="entry name" value="RNaseH-like_sf"/>
</dbReference>
<dbReference type="PANTHER" id="PTHR30231">
    <property type="entry name" value="DNA POLYMERASE III SUBUNIT EPSILON"/>
    <property type="match status" value="1"/>
</dbReference>
<reference evidence="5" key="1">
    <citation type="submission" date="2017-02" db="EMBL/GenBank/DDBJ databases">
        <authorList>
            <person name="Varghese N."/>
            <person name="Submissions S."/>
        </authorList>
    </citation>
    <scope>NUCLEOTIDE SEQUENCE [LARGE SCALE GENOMIC DNA]</scope>
    <source>
        <strain evidence="5">DSM 3072</strain>
    </source>
</reference>